<dbReference type="SUPFAM" id="SSF53335">
    <property type="entry name" value="S-adenosyl-L-methionine-dependent methyltransferases"/>
    <property type="match status" value="1"/>
</dbReference>
<sequence length="190" mass="21044">MRVIAGRFRSRPLLAPKGIKTRPTSDRLRETLFNVMAQRVEGARFVDLYAGSGAVGIEAISRGAEFVWFAENAPAAVKAIRENLATLKITGGYGIEGRGADVLLEELARRGEKADLVFLDPPYEAEKEYERTLGFLGSRAGMSCLAENARVIAEHRSKEELKERYGVLERVRVLKQGDAALSFFAVRVEE</sequence>
<dbReference type="PANTHER" id="PTHR43542">
    <property type="entry name" value="METHYLTRANSFERASE"/>
    <property type="match status" value="1"/>
</dbReference>
<dbReference type="Proteomes" id="UP000292958">
    <property type="component" value="Unassembled WGS sequence"/>
</dbReference>
<evidence type="ECO:0000256" key="1">
    <source>
        <dbReference type="ARBA" id="ARBA00022603"/>
    </source>
</evidence>
<keyword evidence="2 3" id="KW-0808">Transferase</keyword>
<reference evidence="3 4" key="1">
    <citation type="submission" date="2019-02" db="EMBL/GenBank/DDBJ databases">
        <title>Genomic Encyclopedia of Archaeal and Bacterial Type Strains, Phase II (KMG-II): from individual species to whole genera.</title>
        <authorList>
            <person name="Goeker M."/>
        </authorList>
    </citation>
    <scope>NUCLEOTIDE SEQUENCE [LARGE SCALE GENOMIC DNA]</scope>
    <source>
        <strain evidence="3 4">DSM 18101</strain>
    </source>
</reference>
<proteinExistence type="predicted"/>
<evidence type="ECO:0000256" key="2">
    <source>
        <dbReference type="ARBA" id="ARBA00022679"/>
    </source>
</evidence>
<accession>A0A4Q7YUA6</accession>
<dbReference type="GO" id="GO:0003676">
    <property type="term" value="F:nucleic acid binding"/>
    <property type="evidence" value="ECO:0007669"/>
    <property type="project" value="InterPro"/>
</dbReference>
<keyword evidence="1 3" id="KW-0489">Methyltransferase</keyword>
<dbReference type="PIRSF" id="PIRSF004553">
    <property type="entry name" value="CHP00095"/>
    <property type="match status" value="1"/>
</dbReference>
<name>A0A4Q7YUA6_9BACT</name>
<dbReference type="PANTHER" id="PTHR43542:SF1">
    <property type="entry name" value="METHYLTRANSFERASE"/>
    <property type="match status" value="1"/>
</dbReference>
<dbReference type="Gene3D" id="3.40.50.150">
    <property type="entry name" value="Vaccinia Virus protein VP39"/>
    <property type="match status" value="1"/>
</dbReference>
<dbReference type="AlphaFoldDB" id="A0A4Q7YUA6"/>
<dbReference type="EMBL" id="SHKW01000001">
    <property type="protein sequence ID" value="RZU40545.1"/>
    <property type="molecule type" value="Genomic_DNA"/>
</dbReference>
<gene>
    <name evidence="3" type="ORF">BDD14_2014</name>
</gene>
<dbReference type="GO" id="GO:0031167">
    <property type="term" value="P:rRNA methylation"/>
    <property type="evidence" value="ECO:0007669"/>
    <property type="project" value="InterPro"/>
</dbReference>
<dbReference type="Pfam" id="PF03602">
    <property type="entry name" value="Cons_hypoth95"/>
    <property type="match status" value="1"/>
</dbReference>
<dbReference type="GO" id="GO:0008168">
    <property type="term" value="F:methyltransferase activity"/>
    <property type="evidence" value="ECO:0007669"/>
    <property type="project" value="UniProtKB-KW"/>
</dbReference>
<evidence type="ECO:0000313" key="3">
    <source>
        <dbReference type="EMBL" id="RZU40545.1"/>
    </source>
</evidence>
<dbReference type="CDD" id="cd02440">
    <property type="entry name" value="AdoMet_MTases"/>
    <property type="match status" value="1"/>
</dbReference>
<dbReference type="InterPro" id="IPR002052">
    <property type="entry name" value="DNA_methylase_N6_adenine_CS"/>
</dbReference>
<evidence type="ECO:0000313" key="4">
    <source>
        <dbReference type="Proteomes" id="UP000292958"/>
    </source>
</evidence>
<protein>
    <submittedName>
        <fullName evidence="3">16S rRNA (Guanine(966)-N(2))-methyltransferase RsmD</fullName>
    </submittedName>
</protein>
<dbReference type="NCBIfam" id="TIGR00095">
    <property type="entry name" value="16S rRNA (guanine(966)-N(2))-methyltransferase RsmD"/>
    <property type="match status" value="1"/>
</dbReference>
<comment type="caution">
    <text evidence="3">The sequence shown here is derived from an EMBL/GenBank/DDBJ whole genome shotgun (WGS) entry which is preliminary data.</text>
</comment>
<dbReference type="InterPro" id="IPR029063">
    <property type="entry name" value="SAM-dependent_MTases_sf"/>
</dbReference>
<organism evidence="3 4">
    <name type="scientific">Edaphobacter modestus</name>
    <dbReference type="NCBI Taxonomy" id="388466"/>
    <lineage>
        <taxon>Bacteria</taxon>
        <taxon>Pseudomonadati</taxon>
        <taxon>Acidobacteriota</taxon>
        <taxon>Terriglobia</taxon>
        <taxon>Terriglobales</taxon>
        <taxon>Acidobacteriaceae</taxon>
        <taxon>Edaphobacter</taxon>
    </lineage>
</organism>
<dbReference type="InterPro" id="IPR004398">
    <property type="entry name" value="RNA_MeTrfase_RsmD"/>
</dbReference>
<dbReference type="RefSeq" id="WP_130418601.1">
    <property type="nucleotide sequence ID" value="NZ_SHKW01000001.1"/>
</dbReference>
<dbReference type="OrthoDB" id="9803017at2"/>
<keyword evidence="4" id="KW-1185">Reference proteome</keyword>
<dbReference type="PROSITE" id="PS00092">
    <property type="entry name" value="N6_MTASE"/>
    <property type="match status" value="1"/>
</dbReference>